<keyword evidence="2" id="KW-1185">Reference proteome</keyword>
<evidence type="ECO:0000313" key="2">
    <source>
        <dbReference type="Proteomes" id="UP000001194"/>
    </source>
</evidence>
<dbReference type="OrthoDB" id="3365698at2759"/>
<dbReference type="KEGG" id="lbc:LACBIDRAFT_295558"/>
<dbReference type="AlphaFoldDB" id="B0DUT1"/>
<reference evidence="1 2" key="1">
    <citation type="journal article" date="2008" name="Nature">
        <title>The genome of Laccaria bicolor provides insights into mycorrhizal symbiosis.</title>
        <authorList>
            <person name="Martin F."/>
            <person name="Aerts A."/>
            <person name="Ahren D."/>
            <person name="Brun A."/>
            <person name="Danchin E.G.J."/>
            <person name="Duchaussoy F."/>
            <person name="Gibon J."/>
            <person name="Kohler A."/>
            <person name="Lindquist E."/>
            <person name="Pereda V."/>
            <person name="Salamov A."/>
            <person name="Shapiro H.J."/>
            <person name="Wuyts J."/>
            <person name="Blaudez D."/>
            <person name="Buee M."/>
            <person name="Brokstein P."/>
            <person name="Canbaeck B."/>
            <person name="Cohen D."/>
            <person name="Courty P.E."/>
            <person name="Coutinho P.M."/>
            <person name="Delaruelle C."/>
            <person name="Detter J.C."/>
            <person name="Deveau A."/>
            <person name="DiFazio S."/>
            <person name="Duplessis S."/>
            <person name="Fraissinet-Tachet L."/>
            <person name="Lucic E."/>
            <person name="Frey-Klett P."/>
            <person name="Fourrey C."/>
            <person name="Feussner I."/>
            <person name="Gay G."/>
            <person name="Grimwood J."/>
            <person name="Hoegger P.J."/>
            <person name="Jain P."/>
            <person name="Kilaru S."/>
            <person name="Labbe J."/>
            <person name="Lin Y.C."/>
            <person name="Legue V."/>
            <person name="Le Tacon F."/>
            <person name="Marmeisse R."/>
            <person name="Melayah D."/>
            <person name="Montanini B."/>
            <person name="Muratet M."/>
            <person name="Nehls U."/>
            <person name="Niculita-Hirzel H."/>
            <person name="Oudot-Le Secq M.P."/>
            <person name="Peter M."/>
            <person name="Quesneville H."/>
            <person name="Rajashekar B."/>
            <person name="Reich M."/>
            <person name="Rouhier N."/>
            <person name="Schmutz J."/>
            <person name="Yin T."/>
            <person name="Chalot M."/>
            <person name="Henrissat B."/>
            <person name="Kuees U."/>
            <person name="Lucas S."/>
            <person name="Van de Peer Y."/>
            <person name="Podila G.K."/>
            <person name="Polle A."/>
            <person name="Pukkila P.J."/>
            <person name="Richardson P.M."/>
            <person name="Rouze P."/>
            <person name="Sanders I.R."/>
            <person name="Stajich J.E."/>
            <person name="Tunlid A."/>
            <person name="Tuskan G."/>
            <person name="Grigoriev I.V."/>
        </authorList>
    </citation>
    <scope>NUCLEOTIDE SEQUENCE [LARGE SCALE GENOMIC DNA]</scope>
    <source>
        <strain evidence="2">S238N-H82 / ATCC MYA-4686</strain>
    </source>
</reference>
<dbReference type="GeneID" id="6083283"/>
<dbReference type="InterPro" id="IPR036047">
    <property type="entry name" value="F-box-like_dom_sf"/>
</dbReference>
<dbReference type="Proteomes" id="UP000001194">
    <property type="component" value="Unassembled WGS sequence"/>
</dbReference>
<dbReference type="SUPFAM" id="SSF81383">
    <property type="entry name" value="F-box domain"/>
    <property type="match status" value="1"/>
</dbReference>
<dbReference type="EMBL" id="DS547137">
    <property type="protein sequence ID" value="EDR01599.1"/>
    <property type="molecule type" value="Genomic_DNA"/>
</dbReference>
<evidence type="ECO:0000313" key="1">
    <source>
        <dbReference type="EMBL" id="EDR01599.1"/>
    </source>
</evidence>
<name>B0DUT1_LACBS</name>
<sequence>MPKDQRTVTSSRTVWPQVMNPCVRNLAHYGFSLSADESTDNTYFLGRGFQNWNTFDTRRQKRDKLRSPRFPLSSIPPWSASRIASMGKLKIPTKLGRHALELSHPLPTSPTPDLCASNRQPNETEVARILHAISQAESDLAELAQEIKTNPRDAKVRQRYIACSHFLEEHKGPLSPVRRLPYEVLAQIFDFCANDLEPCWTVPSWTLAQVSRRWRAVALTFPEIWGVVPPIRFPMKDNGEKTVPVLKEVLHRSGEHPLSIHISSDENGVVDHAIFQLLIKHCMRWRIVVMDLEVRDFMALTQFIRHRLTSLYSLKITVRMPHDEDYVLEAFSIAPMLREVEIDCPRVQLLIPWEQLTRYTERSTDSTGVIQVLSVSSEISYFSYSTRAIVSIQGHLQPKTLTNMTTLHLNFYNPWVSGTSIIASLILPTLIDLHVRSLDASLVDDLIDLTLRSICALEKLSIHSLPIKGGVTRILLFTPFLTEFKCNDFTTDDLERLVAIPGIPSVVPRLRKLVLHLDTPVRELNNMILSRHSRRENVALESLTLIFTNAVECFEAQCVLEGWDKVDGKLGGVIGEWRADLEKELINWVTPSREGSWNTAMMNVKVTHQLGIHFRTLESYEFSDAKYIYHSGIHIVMKKVGNMVTSGLPQVEAYNFKERARALVDKWEPLLLLDLPNRHWIRRGVATLEYVPDSSDLRHSAAGIHDIIFGADMGGLDLV</sequence>
<gene>
    <name evidence="1" type="ORF">LACBIDRAFT_295558</name>
</gene>
<dbReference type="InParanoid" id="B0DUT1"/>
<dbReference type="RefSeq" id="XP_001887675.1">
    <property type="nucleotide sequence ID" value="XM_001887640.1"/>
</dbReference>
<organism evidence="2">
    <name type="scientific">Laccaria bicolor (strain S238N-H82 / ATCC MYA-4686)</name>
    <name type="common">Bicoloured deceiver</name>
    <name type="synonym">Laccaria laccata var. bicolor</name>
    <dbReference type="NCBI Taxonomy" id="486041"/>
    <lineage>
        <taxon>Eukaryota</taxon>
        <taxon>Fungi</taxon>
        <taxon>Dikarya</taxon>
        <taxon>Basidiomycota</taxon>
        <taxon>Agaricomycotina</taxon>
        <taxon>Agaricomycetes</taxon>
        <taxon>Agaricomycetidae</taxon>
        <taxon>Agaricales</taxon>
        <taxon>Agaricineae</taxon>
        <taxon>Hydnangiaceae</taxon>
        <taxon>Laccaria</taxon>
    </lineage>
</organism>
<proteinExistence type="predicted"/>
<protein>
    <submittedName>
        <fullName evidence="1">Predicted protein</fullName>
    </submittedName>
</protein>
<dbReference type="HOGENOM" id="CLU_023633_0_0_1"/>
<accession>B0DUT1</accession>